<protein>
    <submittedName>
        <fullName evidence="1">Uncharacterized protein</fullName>
    </submittedName>
</protein>
<dbReference type="eggNOG" id="ENOG502S4EZ">
    <property type="taxonomic scope" value="Eukaryota"/>
</dbReference>
<dbReference type="GeneID" id="16072297"/>
<dbReference type="EMBL" id="GL832973">
    <property type="protein sequence ID" value="EGD75816.1"/>
    <property type="molecule type" value="Genomic_DNA"/>
</dbReference>
<reference evidence="1" key="1">
    <citation type="submission" date="2009-08" db="EMBL/GenBank/DDBJ databases">
        <title>Annotation of Salpingoeca rosetta.</title>
        <authorList>
            <consortium name="The Broad Institute Genome Sequencing Platform"/>
            <person name="Russ C."/>
            <person name="Cuomo C."/>
            <person name="Burger G."/>
            <person name="Gray M.W."/>
            <person name="Holland P.W.H."/>
            <person name="King N."/>
            <person name="Lang F.B.F."/>
            <person name="Roger A.J."/>
            <person name="Ruiz-Trillo I."/>
            <person name="Young S.K."/>
            <person name="Zeng Q."/>
            <person name="Gargeya S."/>
            <person name="Alvarado L."/>
            <person name="Berlin A."/>
            <person name="Chapman S.B."/>
            <person name="Chen Z."/>
            <person name="Freedman E."/>
            <person name="Gellesch M."/>
            <person name="Goldberg J."/>
            <person name="Griggs A."/>
            <person name="Gujja S."/>
            <person name="Heilman E."/>
            <person name="Heiman D."/>
            <person name="Howarth C."/>
            <person name="Mehta T."/>
            <person name="Neiman D."/>
            <person name="Pearson M."/>
            <person name="Roberts A."/>
            <person name="Saif S."/>
            <person name="Shea T."/>
            <person name="Shenoy N."/>
            <person name="Sisk P."/>
            <person name="Stolte C."/>
            <person name="Sykes S."/>
            <person name="White J."/>
            <person name="Yandava C."/>
            <person name="Haas B."/>
            <person name="Nusbaum C."/>
            <person name="Birren B."/>
        </authorList>
    </citation>
    <scope>NUCLEOTIDE SEQUENCE [LARGE SCALE GENOMIC DNA]</scope>
    <source>
        <strain evidence="1">ATCC 50818</strain>
    </source>
</reference>
<dbReference type="AlphaFoldDB" id="F2UGR6"/>
<evidence type="ECO:0000313" key="2">
    <source>
        <dbReference type="Proteomes" id="UP000007799"/>
    </source>
</evidence>
<sequence>MKEYKEEGEAHTKEQVSQLLSSSEYKAWHQTCTTCGACWFQQHWSPGCEECGGFAMLRPCPICEGRCGAIWKRSVAMSKSNKSAFWDGECGLSPEQQQLLLLRMEEGDVSDVVDMMEDVSTARP</sequence>
<accession>F2UGR6</accession>
<dbReference type="KEGG" id="sre:PTSG_12656"/>
<dbReference type="InParanoid" id="F2UGR6"/>
<dbReference type="Proteomes" id="UP000007799">
    <property type="component" value="Unassembled WGS sequence"/>
</dbReference>
<name>F2UGR6_SALR5</name>
<evidence type="ECO:0000313" key="1">
    <source>
        <dbReference type="EMBL" id="EGD75816.1"/>
    </source>
</evidence>
<dbReference type="RefSeq" id="XP_004991737.1">
    <property type="nucleotide sequence ID" value="XM_004991680.1"/>
</dbReference>
<proteinExistence type="predicted"/>
<organism evidence="2">
    <name type="scientific">Salpingoeca rosetta (strain ATCC 50818 / BSB-021)</name>
    <dbReference type="NCBI Taxonomy" id="946362"/>
    <lineage>
        <taxon>Eukaryota</taxon>
        <taxon>Choanoflagellata</taxon>
        <taxon>Craspedida</taxon>
        <taxon>Salpingoecidae</taxon>
        <taxon>Salpingoeca</taxon>
    </lineage>
</organism>
<gene>
    <name evidence="1" type="ORF">PTSG_12656</name>
</gene>
<dbReference type="OrthoDB" id="10062522at2759"/>
<dbReference type="OMA" id="SEYKAWH"/>
<keyword evidence="2" id="KW-1185">Reference proteome</keyword>